<reference evidence="1 2" key="1">
    <citation type="submission" date="2020-09" db="EMBL/GenBank/DDBJ databases">
        <title>De no assembly of potato wild relative species, Solanum commersonii.</title>
        <authorList>
            <person name="Cho K."/>
        </authorList>
    </citation>
    <scope>NUCLEOTIDE SEQUENCE [LARGE SCALE GENOMIC DNA]</scope>
    <source>
        <strain evidence="1">LZ3.2</strain>
        <tissue evidence="1">Leaf</tissue>
    </source>
</reference>
<keyword evidence="2" id="KW-1185">Reference proteome</keyword>
<gene>
    <name evidence="1" type="ORF">H5410_057857</name>
</gene>
<proteinExistence type="predicted"/>
<name>A0A9J5WP16_SOLCO</name>
<sequence>MNQEIQKETDNSVQILETEEDQRGYALKATFDGELLKKIQGLQLNLKTEDNIFNRMQKMFARNKISYHEYQKVEKYH</sequence>
<evidence type="ECO:0000313" key="2">
    <source>
        <dbReference type="Proteomes" id="UP000824120"/>
    </source>
</evidence>
<organism evidence="1 2">
    <name type="scientific">Solanum commersonii</name>
    <name type="common">Commerson's wild potato</name>
    <name type="synonym">Commerson's nightshade</name>
    <dbReference type="NCBI Taxonomy" id="4109"/>
    <lineage>
        <taxon>Eukaryota</taxon>
        <taxon>Viridiplantae</taxon>
        <taxon>Streptophyta</taxon>
        <taxon>Embryophyta</taxon>
        <taxon>Tracheophyta</taxon>
        <taxon>Spermatophyta</taxon>
        <taxon>Magnoliopsida</taxon>
        <taxon>eudicotyledons</taxon>
        <taxon>Gunneridae</taxon>
        <taxon>Pentapetalae</taxon>
        <taxon>asterids</taxon>
        <taxon>lamiids</taxon>
        <taxon>Solanales</taxon>
        <taxon>Solanaceae</taxon>
        <taxon>Solanoideae</taxon>
        <taxon>Solaneae</taxon>
        <taxon>Solanum</taxon>
    </lineage>
</organism>
<dbReference type="AlphaFoldDB" id="A0A9J5WP16"/>
<evidence type="ECO:0000313" key="1">
    <source>
        <dbReference type="EMBL" id="KAG5577723.1"/>
    </source>
</evidence>
<dbReference type="Proteomes" id="UP000824120">
    <property type="component" value="Chromosome 11"/>
</dbReference>
<accession>A0A9J5WP16</accession>
<dbReference type="EMBL" id="JACXVP010000011">
    <property type="protein sequence ID" value="KAG5577723.1"/>
    <property type="molecule type" value="Genomic_DNA"/>
</dbReference>
<comment type="caution">
    <text evidence="1">The sequence shown here is derived from an EMBL/GenBank/DDBJ whole genome shotgun (WGS) entry which is preliminary data.</text>
</comment>
<protein>
    <submittedName>
        <fullName evidence="1">Uncharacterized protein</fullName>
    </submittedName>
</protein>